<organism evidence="1 2">
    <name type="scientific">Protopolystoma xenopodis</name>
    <dbReference type="NCBI Taxonomy" id="117903"/>
    <lineage>
        <taxon>Eukaryota</taxon>
        <taxon>Metazoa</taxon>
        <taxon>Spiralia</taxon>
        <taxon>Lophotrochozoa</taxon>
        <taxon>Platyhelminthes</taxon>
        <taxon>Monogenea</taxon>
        <taxon>Polyopisthocotylea</taxon>
        <taxon>Polystomatidea</taxon>
        <taxon>Polystomatidae</taxon>
        <taxon>Protopolystoma</taxon>
    </lineage>
</organism>
<dbReference type="Proteomes" id="UP000784294">
    <property type="component" value="Unassembled WGS sequence"/>
</dbReference>
<dbReference type="AlphaFoldDB" id="A0A448WY78"/>
<dbReference type="EMBL" id="CAAALY010061300">
    <property type="protein sequence ID" value="VEL23319.1"/>
    <property type="molecule type" value="Genomic_DNA"/>
</dbReference>
<evidence type="ECO:0000313" key="1">
    <source>
        <dbReference type="EMBL" id="VEL23319.1"/>
    </source>
</evidence>
<sequence length="205" mass="21648">MLYFSSPADLFSIINKSAPLFFEFRLGVCSEVENALTPQIGRVRWNLSSAGTRFYLNTTQNSLSSLQASGCAQGDDLVGPSEKLASRSGLQFSSSPLRDTTTSSPAALSARSSQTFSALLTPPITSALPIFTPSFPSTPSSAYGGPTCILGRGQRATAVHYAATAPRWFARSLIVGARKPGSDAPGNAEICHTKVKIHLTCCVLA</sequence>
<name>A0A448WY78_9PLAT</name>
<protein>
    <submittedName>
        <fullName evidence="1">Uncharacterized protein</fullName>
    </submittedName>
</protein>
<evidence type="ECO:0000313" key="2">
    <source>
        <dbReference type="Proteomes" id="UP000784294"/>
    </source>
</evidence>
<reference evidence="1" key="1">
    <citation type="submission" date="2018-11" db="EMBL/GenBank/DDBJ databases">
        <authorList>
            <consortium name="Pathogen Informatics"/>
        </authorList>
    </citation>
    <scope>NUCLEOTIDE SEQUENCE</scope>
</reference>
<keyword evidence="2" id="KW-1185">Reference proteome</keyword>
<proteinExistence type="predicted"/>
<comment type="caution">
    <text evidence="1">The sequence shown here is derived from an EMBL/GenBank/DDBJ whole genome shotgun (WGS) entry which is preliminary data.</text>
</comment>
<accession>A0A448WY78</accession>
<gene>
    <name evidence="1" type="ORF">PXEA_LOCUS16759</name>
</gene>